<proteinExistence type="predicted"/>
<gene>
    <name evidence="1" type="ORF">LR48_Vigan406s002700</name>
</gene>
<sequence>MVLFCICSGNGNADDETQKMKPSFVEWQRLRSAYSAYVGLFYPTDWYNTLKNLLNHAYVRLFPPDIDFRIKEKGTAKSAAETVVNVKNSLSQSDADTKTHEEL</sequence>
<dbReference type="AlphaFoldDB" id="A0A0L9T9H9"/>
<evidence type="ECO:0000313" key="1">
    <source>
        <dbReference type="EMBL" id="KOM27217.1"/>
    </source>
</evidence>
<name>A0A0L9T9H9_PHAAN</name>
<evidence type="ECO:0000313" key="2">
    <source>
        <dbReference type="Proteomes" id="UP000053144"/>
    </source>
</evidence>
<protein>
    <submittedName>
        <fullName evidence="1">Uncharacterized protein</fullName>
    </submittedName>
</protein>
<reference evidence="2" key="1">
    <citation type="journal article" date="2015" name="Proc. Natl. Acad. Sci. U.S.A.">
        <title>Genome sequencing of adzuki bean (Vigna angularis) provides insight into high starch and low fat accumulation and domestication.</title>
        <authorList>
            <person name="Yang K."/>
            <person name="Tian Z."/>
            <person name="Chen C."/>
            <person name="Luo L."/>
            <person name="Zhao B."/>
            <person name="Wang Z."/>
            <person name="Yu L."/>
            <person name="Li Y."/>
            <person name="Sun Y."/>
            <person name="Li W."/>
            <person name="Chen Y."/>
            <person name="Li Y."/>
            <person name="Zhang Y."/>
            <person name="Ai D."/>
            <person name="Zhao J."/>
            <person name="Shang C."/>
            <person name="Ma Y."/>
            <person name="Wu B."/>
            <person name="Wang M."/>
            <person name="Gao L."/>
            <person name="Sun D."/>
            <person name="Zhang P."/>
            <person name="Guo F."/>
            <person name="Wang W."/>
            <person name="Li Y."/>
            <person name="Wang J."/>
            <person name="Varshney R.K."/>
            <person name="Wang J."/>
            <person name="Ling H.Q."/>
            <person name="Wan P."/>
        </authorList>
    </citation>
    <scope>NUCLEOTIDE SEQUENCE</scope>
    <source>
        <strain evidence="2">cv. Jingnong 6</strain>
    </source>
</reference>
<dbReference type="OMA" id="HNVKERT"/>
<organism evidence="1 2">
    <name type="scientific">Phaseolus angularis</name>
    <name type="common">Azuki bean</name>
    <name type="synonym">Vigna angularis</name>
    <dbReference type="NCBI Taxonomy" id="3914"/>
    <lineage>
        <taxon>Eukaryota</taxon>
        <taxon>Viridiplantae</taxon>
        <taxon>Streptophyta</taxon>
        <taxon>Embryophyta</taxon>
        <taxon>Tracheophyta</taxon>
        <taxon>Spermatophyta</taxon>
        <taxon>Magnoliopsida</taxon>
        <taxon>eudicotyledons</taxon>
        <taxon>Gunneridae</taxon>
        <taxon>Pentapetalae</taxon>
        <taxon>rosids</taxon>
        <taxon>fabids</taxon>
        <taxon>Fabales</taxon>
        <taxon>Fabaceae</taxon>
        <taxon>Papilionoideae</taxon>
        <taxon>50 kb inversion clade</taxon>
        <taxon>NPAAA clade</taxon>
        <taxon>indigoferoid/millettioid clade</taxon>
        <taxon>Phaseoleae</taxon>
        <taxon>Vigna</taxon>
    </lineage>
</organism>
<dbReference type="Proteomes" id="UP000053144">
    <property type="component" value="Unassembled WGS sequence"/>
</dbReference>
<dbReference type="EMBL" id="KQ258371">
    <property type="protein sequence ID" value="KOM27217.1"/>
    <property type="molecule type" value="Genomic_DNA"/>
</dbReference>
<accession>A0A0L9T9H9</accession>
<dbReference type="Gramene" id="KOM27217">
    <property type="protein sequence ID" value="KOM27217"/>
    <property type="gene ID" value="LR48_Vigan406s002700"/>
</dbReference>